<dbReference type="EMBL" id="JQ277342">
    <property type="protein sequence ID" value="AFS64010.1"/>
    <property type="molecule type" value="Genomic_DNA"/>
</dbReference>
<keyword evidence="5 6" id="KW-0946">Virion</keyword>
<reference evidence="7" key="2">
    <citation type="journal article" date="2012" name="Virol. J.">
        <title>Viral metagenomic analysis of bushpigs (Potamochoerus larvatus) in Uganda identifies novel variants of Porcine parvovirus 4 and Torque teno sus virus 1 and 2.</title>
        <authorList>
            <person name="Blomstrom A.L."/>
            <person name="Stahl K."/>
            <person name="Masembe C."/>
            <person name="Okoth E."/>
            <person name="Okurut A.R."/>
            <person name="Atmnedi P."/>
            <person name="Kemp S."/>
            <person name="Bishop R."/>
            <person name="Belak S."/>
            <person name="Berg M."/>
        </authorList>
    </citation>
    <scope>NUCLEOTIDE SEQUENCE</scope>
    <source>
        <strain evidence="7">4_1b</strain>
    </source>
</reference>
<dbReference type="GO" id="GO:0039615">
    <property type="term" value="C:T=1 icosahedral viral capsid"/>
    <property type="evidence" value="ECO:0007669"/>
    <property type="project" value="UniProtKB-UniRule"/>
</dbReference>
<keyword evidence="4 6" id="KW-0167">Capsid protein</keyword>
<sequence>WWPLLQCLHGQEYLKYRPMDKLEENWEFFDTTDRKKKLRPRGFLTQYGGGWATGAITLTGLWEEHKLWRNTWSNTNDGMDLVRYLGAKLTFMKHENEDYIFCWE</sequence>
<feature type="non-terminal residue" evidence="7">
    <location>
        <position position="104"/>
    </location>
</feature>
<evidence type="ECO:0000256" key="3">
    <source>
        <dbReference type="ARBA" id="ARBA00022431"/>
    </source>
</evidence>
<protein>
    <recommendedName>
        <fullName evidence="6">Capsid protein</fullName>
    </recommendedName>
</protein>
<evidence type="ECO:0000256" key="2">
    <source>
        <dbReference type="ARBA" id="ARBA00006131"/>
    </source>
</evidence>
<evidence type="ECO:0000256" key="6">
    <source>
        <dbReference type="RuleBase" id="RU361230"/>
    </source>
</evidence>
<comment type="subcellular location">
    <subcellularLocation>
        <location evidence="1 6">Virion</location>
    </subcellularLocation>
</comment>
<evidence type="ECO:0000256" key="1">
    <source>
        <dbReference type="ARBA" id="ARBA00004328"/>
    </source>
</evidence>
<reference evidence="7" key="1">
    <citation type="submission" date="2011-12" db="EMBL/GenBank/DDBJ databases">
        <authorList>
            <person name="Blomstroem A.-L."/>
            <person name="Stahl K."/>
            <person name="Masembe C."/>
            <person name="Okurut A.R."/>
            <person name="Atmnedi P."/>
            <person name="Bishop R."/>
            <person name="Belak S."/>
            <person name="Berg M."/>
        </authorList>
    </citation>
    <scope>NUCLEOTIDE SEQUENCE</scope>
    <source>
        <strain evidence="7">4_1b</strain>
    </source>
</reference>
<evidence type="ECO:0000256" key="4">
    <source>
        <dbReference type="ARBA" id="ARBA00022561"/>
    </source>
</evidence>
<evidence type="ECO:0000313" key="7">
    <source>
        <dbReference type="EMBL" id="AFS64010.1"/>
    </source>
</evidence>
<keyword evidence="3 6" id="KW-1140">T=1 icosahedral capsid protein</keyword>
<organism evidence="7">
    <name type="scientific">Torque teno sus virus 1a</name>
    <dbReference type="NCBI Taxonomy" id="687386"/>
    <lineage>
        <taxon>Viruses</taxon>
        <taxon>Monodnaviria</taxon>
        <taxon>Shotokuvirae</taxon>
        <taxon>Commensaviricota</taxon>
        <taxon>Cardeaviricetes</taxon>
        <taxon>Sanitavirales</taxon>
        <taxon>Anelloviridae</taxon>
        <taxon>Iotatorquevirus</taxon>
        <taxon>Iotatorquevirus suida1a</taxon>
    </lineage>
</organism>
<accession>J9ZY41</accession>
<name>J9ZY41_9VIRU</name>
<proteinExistence type="inferred from homology"/>
<comment type="function">
    <text evidence="6">Self-assembles to form an icosahedral capsid.</text>
</comment>
<feature type="non-terminal residue" evidence="7">
    <location>
        <position position="1"/>
    </location>
</feature>
<evidence type="ECO:0000256" key="5">
    <source>
        <dbReference type="ARBA" id="ARBA00022844"/>
    </source>
</evidence>
<comment type="similarity">
    <text evidence="2 6">Belongs to the anelloviridae capsid protein family.</text>
</comment>
<dbReference type="Pfam" id="PF02956">
    <property type="entry name" value="TT_ORF1"/>
    <property type="match status" value="1"/>
</dbReference>
<dbReference type="InterPro" id="IPR004219">
    <property type="entry name" value="TTvirus_Unk"/>
</dbReference>